<dbReference type="InParanoid" id="A0A1Z5JGT6"/>
<dbReference type="AlphaFoldDB" id="A0A1Z5JGT6"/>
<dbReference type="InterPro" id="IPR050441">
    <property type="entry name" value="RBM"/>
</dbReference>
<feature type="domain" description="RRM" evidence="3">
    <location>
        <begin position="138"/>
        <end position="216"/>
    </location>
</feature>
<dbReference type="EMBL" id="BDSP01000061">
    <property type="protein sequence ID" value="GAX13210.1"/>
    <property type="molecule type" value="Genomic_DNA"/>
</dbReference>
<evidence type="ECO:0000313" key="5">
    <source>
        <dbReference type="Proteomes" id="UP000198406"/>
    </source>
</evidence>
<name>A0A1Z5JGT6_FISSO</name>
<dbReference type="PROSITE" id="PS50102">
    <property type="entry name" value="RRM"/>
    <property type="match status" value="1"/>
</dbReference>
<dbReference type="SUPFAM" id="SSF54928">
    <property type="entry name" value="RNA-binding domain, RBD"/>
    <property type="match status" value="1"/>
</dbReference>
<protein>
    <submittedName>
        <fullName evidence="4">FUS-interacting serine-arginine-rich protein 1</fullName>
    </submittedName>
</protein>
<feature type="compositionally biased region" description="Basic residues" evidence="2">
    <location>
        <begin position="28"/>
        <end position="57"/>
    </location>
</feature>
<evidence type="ECO:0000313" key="4">
    <source>
        <dbReference type="EMBL" id="GAX13210.1"/>
    </source>
</evidence>
<dbReference type="OrthoDB" id="439808at2759"/>
<reference evidence="4 5" key="1">
    <citation type="journal article" date="2015" name="Plant Cell">
        <title>Oil accumulation by the oleaginous diatom Fistulifera solaris as revealed by the genome and transcriptome.</title>
        <authorList>
            <person name="Tanaka T."/>
            <person name="Maeda Y."/>
            <person name="Veluchamy A."/>
            <person name="Tanaka M."/>
            <person name="Abida H."/>
            <person name="Marechal E."/>
            <person name="Bowler C."/>
            <person name="Muto M."/>
            <person name="Sunaga Y."/>
            <person name="Tanaka M."/>
            <person name="Yoshino T."/>
            <person name="Taniguchi T."/>
            <person name="Fukuda Y."/>
            <person name="Nemoto M."/>
            <person name="Matsumoto M."/>
            <person name="Wong P.S."/>
            <person name="Aburatani S."/>
            <person name="Fujibuchi W."/>
        </authorList>
    </citation>
    <scope>NUCLEOTIDE SEQUENCE [LARGE SCALE GENOMIC DNA]</scope>
    <source>
        <strain evidence="4 5">JPCC DA0580</strain>
    </source>
</reference>
<proteinExistence type="predicted"/>
<feature type="compositionally biased region" description="Pro residues" evidence="2">
    <location>
        <begin position="96"/>
        <end position="120"/>
    </location>
</feature>
<feature type="compositionally biased region" description="Basic and acidic residues" evidence="2">
    <location>
        <begin position="125"/>
        <end position="134"/>
    </location>
</feature>
<accession>A0A1Z5JGT6</accession>
<dbReference type="InterPro" id="IPR012677">
    <property type="entry name" value="Nucleotide-bd_a/b_plait_sf"/>
</dbReference>
<organism evidence="4 5">
    <name type="scientific">Fistulifera solaris</name>
    <name type="common">Oleaginous diatom</name>
    <dbReference type="NCBI Taxonomy" id="1519565"/>
    <lineage>
        <taxon>Eukaryota</taxon>
        <taxon>Sar</taxon>
        <taxon>Stramenopiles</taxon>
        <taxon>Ochrophyta</taxon>
        <taxon>Bacillariophyta</taxon>
        <taxon>Bacillariophyceae</taxon>
        <taxon>Bacillariophycidae</taxon>
        <taxon>Naviculales</taxon>
        <taxon>Naviculaceae</taxon>
        <taxon>Fistulifera</taxon>
    </lineage>
</organism>
<dbReference type="Gene3D" id="3.30.70.330">
    <property type="match status" value="1"/>
</dbReference>
<dbReference type="SMART" id="SM00360">
    <property type="entry name" value="RRM"/>
    <property type="match status" value="1"/>
</dbReference>
<feature type="region of interest" description="Disordered" evidence="2">
    <location>
        <begin position="222"/>
        <end position="277"/>
    </location>
</feature>
<feature type="compositionally biased region" description="Basic and acidic residues" evidence="2">
    <location>
        <begin position="237"/>
        <end position="269"/>
    </location>
</feature>
<dbReference type="InterPro" id="IPR000504">
    <property type="entry name" value="RRM_dom"/>
</dbReference>
<keyword evidence="1" id="KW-0694">RNA-binding</keyword>
<dbReference type="InterPro" id="IPR035979">
    <property type="entry name" value="RBD_domain_sf"/>
</dbReference>
<sequence>MSSYQDRDEEPPSGPPPRDREDRDSDRHRRRRRSRSWSRSPDRRRGRSRSRSPRRYRSYSPSPDSRRYRDDRYRGPPPRDYRYPPYHDDHRHRDYGPPPPYADPYYRGPPPPHHGGPPGPPRRRDRGERRRDEGPPGVSLLIRNVSPDITTQDLQSAFGRIGEIRDVYIPRDYHSQQPKGFAFIEYATAALAAEARDEMDRFVIRGRELEVVFAQERRKTPNEMRGRVVNQHNRGGSSERRGRSSSFERHKQRERDDPTKNDGREEGEGNKSSSDSV</sequence>
<feature type="compositionally biased region" description="Basic and acidic residues" evidence="2">
    <location>
        <begin position="17"/>
        <end position="27"/>
    </location>
</feature>
<comment type="caution">
    <text evidence="4">The sequence shown here is derived from an EMBL/GenBank/DDBJ whole genome shotgun (WGS) entry which is preliminary data.</text>
</comment>
<dbReference type="Pfam" id="PF00076">
    <property type="entry name" value="RRM_1"/>
    <property type="match status" value="1"/>
</dbReference>
<evidence type="ECO:0000256" key="1">
    <source>
        <dbReference type="PROSITE-ProRule" id="PRU00176"/>
    </source>
</evidence>
<dbReference type="PANTHER" id="PTHR48034">
    <property type="entry name" value="TRANSFORMER-2 SEX-DETERMINING PROTEIN-RELATED"/>
    <property type="match status" value="1"/>
</dbReference>
<keyword evidence="5" id="KW-1185">Reference proteome</keyword>
<evidence type="ECO:0000256" key="2">
    <source>
        <dbReference type="SAM" id="MobiDB-lite"/>
    </source>
</evidence>
<dbReference type="GO" id="GO:0003723">
    <property type="term" value="F:RNA binding"/>
    <property type="evidence" value="ECO:0007669"/>
    <property type="project" value="UniProtKB-UniRule"/>
</dbReference>
<gene>
    <name evidence="4" type="ORF">FisN_17Hh142</name>
</gene>
<evidence type="ECO:0000259" key="3">
    <source>
        <dbReference type="PROSITE" id="PS50102"/>
    </source>
</evidence>
<dbReference type="Proteomes" id="UP000198406">
    <property type="component" value="Unassembled WGS sequence"/>
</dbReference>
<feature type="region of interest" description="Disordered" evidence="2">
    <location>
        <begin position="1"/>
        <end position="140"/>
    </location>
</feature>
<feature type="compositionally biased region" description="Basic and acidic residues" evidence="2">
    <location>
        <begin position="64"/>
        <end position="95"/>
    </location>
</feature>